<feature type="compositionally biased region" description="Polar residues" evidence="6">
    <location>
        <begin position="1"/>
        <end position="12"/>
    </location>
</feature>
<dbReference type="InterPro" id="IPR050416">
    <property type="entry name" value="FAD-linked_Oxidoreductase"/>
</dbReference>
<dbReference type="GO" id="GO:0071949">
    <property type="term" value="F:FAD binding"/>
    <property type="evidence" value="ECO:0007669"/>
    <property type="project" value="InterPro"/>
</dbReference>
<keyword evidence="9" id="KW-1185">Reference proteome</keyword>
<proteinExistence type="inferred from homology"/>
<dbReference type="Pfam" id="PF08031">
    <property type="entry name" value="BBE"/>
    <property type="match status" value="1"/>
</dbReference>
<feature type="compositionally biased region" description="Acidic residues" evidence="6">
    <location>
        <begin position="625"/>
        <end position="635"/>
    </location>
</feature>
<dbReference type="InterPro" id="IPR016169">
    <property type="entry name" value="FAD-bd_PCMH_sub2"/>
</dbReference>
<gene>
    <name evidence="8" type="ORF">DHEL01_v206369</name>
</gene>
<evidence type="ECO:0000313" key="9">
    <source>
        <dbReference type="Proteomes" id="UP000094444"/>
    </source>
</evidence>
<dbReference type="Pfam" id="PF01565">
    <property type="entry name" value="FAD_binding_4"/>
    <property type="match status" value="1"/>
</dbReference>
<accession>A0A2P5HY99</accession>
<dbReference type="InterPro" id="IPR036318">
    <property type="entry name" value="FAD-bd_PCMH-like_sf"/>
</dbReference>
<dbReference type="STRING" id="158607.A0A2P5HY99"/>
<feature type="region of interest" description="Disordered" evidence="6">
    <location>
        <begin position="624"/>
        <end position="643"/>
    </location>
</feature>
<evidence type="ECO:0000256" key="5">
    <source>
        <dbReference type="ARBA" id="ARBA00023002"/>
    </source>
</evidence>
<evidence type="ECO:0000256" key="6">
    <source>
        <dbReference type="SAM" id="MobiDB-lite"/>
    </source>
</evidence>
<dbReference type="OrthoDB" id="407275at2759"/>
<feature type="region of interest" description="Disordered" evidence="6">
    <location>
        <begin position="1"/>
        <end position="90"/>
    </location>
</feature>
<dbReference type="PANTHER" id="PTHR42973">
    <property type="entry name" value="BINDING OXIDOREDUCTASE, PUTATIVE (AFU_ORTHOLOGUE AFUA_1G17690)-RELATED"/>
    <property type="match status" value="1"/>
</dbReference>
<dbReference type="Gene3D" id="3.30.465.10">
    <property type="match status" value="1"/>
</dbReference>
<name>A0A2P5HY99_DIAHE</name>
<organism evidence="8 9">
    <name type="scientific">Diaporthe helianthi</name>
    <dbReference type="NCBI Taxonomy" id="158607"/>
    <lineage>
        <taxon>Eukaryota</taxon>
        <taxon>Fungi</taxon>
        <taxon>Dikarya</taxon>
        <taxon>Ascomycota</taxon>
        <taxon>Pezizomycotina</taxon>
        <taxon>Sordariomycetes</taxon>
        <taxon>Sordariomycetidae</taxon>
        <taxon>Diaporthales</taxon>
        <taxon>Diaporthaceae</taxon>
        <taxon>Diaporthe</taxon>
    </lineage>
</organism>
<evidence type="ECO:0000256" key="1">
    <source>
        <dbReference type="ARBA" id="ARBA00001974"/>
    </source>
</evidence>
<reference evidence="8" key="1">
    <citation type="submission" date="2017-09" db="EMBL/GenBank/DDBJ databases">
        <title>Polyketide synthases of a Diaporthe helianthi virulent isolate.</title>
        <authorList>
            <person name="Baroncelli R."/>
        </authorList>
    </citation>
    <scope>NUCLEOTIDE SEQUENCE [LARGE SCALE GENOMIC DNA]</scope>
    <source>
        <strain evidence="8">7/96</strain>
    </source>
</reference>
<dbReference type="InParanoid" id="A0A2P5HY99"/>
<keyword evidence="3" id="KW-0285">Flavoprotein</keyword>
<dbReference type="PANTHER" id="PTHR42973:SF39">
    <property type="entry name" value="FAD-BINDING PCMH-TYPE DOMAIN-CONTAINING PROTEIN"/>
    <property type="match status" value="1"/>
</dbReference>
<feature type="compositionally biased region" description="Basic and acidic residues" evidence="6">
    <location>
        <begin position="75"/>
        <end position="90"/>
    </location>
</feature>
<evidence type="ECO:0000256" key="4">
    <source>
        <dbReference type="ARBA" id="ARBA00022827"/>
    </source>
</evidence>
<evidence type="ECO:0000256" key="3">
    <source>
        <dbReference type="ARBA" id="ARBA00022630"/>
    </source>
</evidence>
<dbReference type="SUPFAM" id="SSF56176">
    <property type="entry name" value="FAD-binding/transporter-associated domain-like"/>
    <property type="match status" value="1"/>
</dbReference>
<evidence type="ECO:0000313" key="8">
    <source>
        <dbReference type="EMBL" id="POS75231.1"/>
    </source>
</evidence>
<dbReference type="PROSITE" id="PS51387">
    <property type="entry name" value="FAD_PCMH"/>
    <property type="match status" value="1"/>
</dbReference>
<keyword evidence="4" id="KW-0274">FAD</keyword>
<evidence type="ECO:0000256" key="2">
    <source>
        <dbReference type="ARBA" id="ARBA00005466"/>
    </source>
</evidence>
<feature type="compositionally biased region" description="Polar residues" evidence="6">
    <location>
        <begin position="24"/>
        <end position="37"/>
    </location>
</feature>
<dbReference type="InterPro" id="IPR012951">
    <property type="entry name" value="BBE"/>
</dbReference>
<dbReference type="EMBL" id="MAVT02000513">
    <property type="protein sequence ID" value="POS75231.1"/>
    <property type="molecule type" value="Genomic_DNA"/>
</dbReference>
<comment type="cofactor">
    <cofactor evidence="1">
        <name>FAD</name>
        <dbReference type="ChEBI" id="CHEBI:57692"/>
    </cofactor>
</comment>
<dbReference type="AlphaFoldDB" id="A0A2P5HY99"/>
<dbReference type="InterPro" id="IPR006094">
    <property type="entry name" value="Oxid_FAD_bind_N"/>
</dbReference>
<keyword evidence="5" id="KW-0560">Oxidoreductase</keyword>
<comment type="similarity">
    <text evidence="2">Belongs to the oxygen-dependent FAD-linked oxidoreductase family.</text>
</comment>
<dbReference type="Gene3D" id="3.40.462.20">
    <property type="match status" value="1"/>
</dbReference>
<dbReference type="InterPro" id="IPR016166">
    <property type="entry name" value="FAD-bd_PCMH"/>
</dbReference>
<protein>
    <recommendedName>
        <fullName evidence="7">FAD-binding PCMH-type domain-containing protein</fullName>
    </recommendedName>
</protein>
<dbReference type="GO" id="GO:0016491">
    <property type="term" value="F:oxidoreductase activity"/>
    <property type="evidence" value="ECO:0007669"/>
    <property type="project" value="UniProtKB-KW"/>
</dbReference>
<sequence length="685" mass="76765">MASAGNGLNTPPRSVRRHPPRTPQNPFTTTSNVTNPGGTWGVTPQPDPTRPPPAPHSGTTRDGRVRKAAPAPPRLRPEEERGPAHDKDPDIKAQLEASGIEVFEPAELEYERSVACSNLLYRFSRPTFVVRPSNHLQVSTILTEAIARKLPLAIKNGGHSYIGSSFPNEGIMLDMKNMNEVHFDSEKQTMTIQAGALWGHVYRTLVDQPDGYMVNGGRCPTVGVSGFILGGGIGPFSRQYGMACDNVLEMTVAAAAGEIYVVTPEDNPDSEEGQLFWALCGAGGANFGVVCEFKIRVHQLKAVPRDDALHYPSKQVVAGRHTWFPSSEPNPRGLFRSMGNRADDNGNMGLLSTMNHFYTTAWPDQMTIGSSWFSDLEVKNGEIAVRFLAYFDGDQKQFNKLISRNILNAELSKQLQRRSLAEDSTRFLHETLFAQWDEEAKRSTPANSTFRIFNSFCFTNKLEDIIKITAIIKEELEAFKVLFAGEDRGLCQVTWIHSGGEMTKRSRDATAFRWRETVYHAYLMLQWRDKWLERDMRGFANKFKNRLRQYAIAGKAAFINFPDASIPKEDVTEAYYGNNRDKLAQVKRTWDPDNFFDWQQGINVAEGGDQAAHDEAEMNSKVVEEELSDADEEHPDELTDRMASDRWEQRATASYDPMLTVVDDPVQLNLLYGGEWSSLALPDLG</sequence>
<evidence type="ECO:0000259" key="7">
    <source>
        <dbReference type="PROSITE" id="PS51387"/>
    </source>
</evidence>
<feature type="compositionally biased region" description="Pro residues" evidence="6">
    <location>
        <begin position="45"/>
        <end position="55"/>
    </location>
</feature>
<dbReference type="Proteomes" id="UP000094444">
    <property type="component" value="Unassembled WGS sequence"/>
</dbReference>
<comment type="caution">
    <text evidence="8">The sequence shown here is derived from an EMBL/GenBank/DDBJ whole genome shotgun (WGS) entry which is preliminary data.</text>
</comment>
<feature type="domain" description="FAD-binding PCMH-type" evidence="7">
    <location>
        <begin position="122"/>
        <end position="300"/>
    </location>
</feature>